<name>A0A438BNX9_VITVI</name>
<protein>
    <submittedName>
        <fullName evidence="1">Uncharacterized protein</fullName>
    </submittedName>
</protein>
<comment type="caution">
    <text evidence="1">The sequence shown here is derived from an EMBL/GenBank/DDBJ whole genome shotgun (WGS) entry which is preliminary data.</text>
</comment>
<reference evidence="1 3" key="1">
    <citation type="journal article" date="2018" name="PLoS Genet.">
        <title>Population sequencing reveals clonal diversity and ancestral inbreeding in the grapevine cultivar Chardonnay.</title>
        <authorList>
            <person name="Roach M.J."/>
            <person name="Johnson D.L."/>
            <person name="Bohlmann J."/>
            <person name="van Vuuren H.J."/>
            <person name="Jones S.J."/>
            <person name="Pretorius I.S."/>
            <person name="Schmidt S.A."/>
            <person name="Borneman A.R."/>
        </authorList>
    </citation>
    <scope>NUCLEOTIDE SEQUENCE [LARGE SCALE GENOMIC DNA]</scope>
    <source>
        <strain evidence="3">cv. Chardonnay</strain>
        <strain evidence="1">I10V1</strain>
        <tissue evidence="1">Leaf</tissue>
    </source>
</reference>
<organism evidence="1 3">
    <name type="scientific">Vitis vinifera</name>
    <name type="common">Grape</name>
    <dbReference type="NCBI Taxonomy" id="29760"/>
    <lineage>
        <taxon>Eukaryota</taxon>
        <taxon>Viridiplantae</taxon>
        <taxon>Streptophyta</taxon>
        <taxon>Embryophyta</taxon>
        <taxon>Tracheophyta</taxon>
        <taxon>Spermatophyta</taxon>
        <taxon>Magnoliopsida</taxon>
        <taxon>eudicotyledons</taxon>
        <taxon>Gunneridae</taxon>
        <taxon>Pentapetalae</taxon>
        <taxon>rosids</taxon>
        <taxon>Vitales</taxon>
        <taxon>Vitaceae</taxon>
        <taxon>Viteae</taxon>
        <taxon>Vitis</taxon>
    </lineage>
</organism>
<dbReference type="AlphaFoldDB" id="A0A438BNX9"/>
<evidence type="ECO:0000313" key="2">
    <source>
        <dbReference type="EMBL" id="RVW92881.1"/>
    </source>
</evidence>
<gene>
    <name evidence="2" type="ORF">CK203_040435</name>
    <name evidence="1" type="ORF">CK203_114835</name>
</gene>
<dbReference type="EMBL" id="QGNW01002690">
    <property type="protein sequence ID" value="RVW12661.1"/>
    <property type="molecule type" value="Genomic_DNA"/>
</dbReference>
<dbReference type="Proteomes" id="UP000288805">
    <property type="component" value="Unassembled WGS sequence"/>
</dbReference>
<proteinExistence type="predicted"/>
<evidence type="ECO:0000313" key="3">
    <source>
        <dbReference type="Proteomes" id="UP000288805"/>
    </source>
</evidence>
<sequence length="45" mass="5284">MMMMLYLQSGVKIMAKKKQVAKEGSMEEPKMDMRKIMKEIEFLGN</sequence>
<accession>A0A438BNX9</accession>
<evidence type="ECO:0000313" key="1">
    <source>
        <dbReference type="EMBL" id="RVW12661.1"/>
    </source>
</evidence>
<dbReference type="EMBL" id="QGNW01000133">
    <property type="protein sequence ID" value="RVW92881.1"/>
    <property type="molecule type" value="Genomic_DNA"/>
</dbReference>